<keyword evidence="1" id="KW-1133">Transmembrane helix</keyword>
<evidence type="ECO:0000313" key="2">
    <source>
        <dbReference type="EMBL" id="PXV61897.1"/>
    </source>
</evidence>
<dbReference type="AlphaFoldDB" id="A0A2V3PMH6"/>
<dbReference type="EMBL" id="QICL01000024">
    <property type="protein sequence ID" value="PXV61897.1"/>
    <property type="molecule type" value="Genomic_DNA"/>
</dbReference>
<gene>
    <name evidence="2" type="ORF">CLV62_12452</name>
</gene>
<protein>
    <submittedName>
        <fullName evidence="2">Uncharacterized protein</fullName>
    </submittedName>
</protein>
<feature type="transmembrane region" description="Helical" evidence="1">
    <location>
        <begin position="33"/>
        <end position="55"/>
    </location>
</feature>
<accession>A0A2V3PMH6</accession>
<comment type="caution">
    <text evidence="2">The sequence shown here is derived from an EMBL/GenBank/DDBJ whole genome shotgun (WGS) entry which is preliminary data.</text>
</comment>
<keyword evidence="1" id="KW-0812">Transmembrane</keyword>
<proteinExistence type="predicted"/>
<keyword evidence="3" id="KW-1185">Reference proteome</keyword>
<dbReference type="Proteomes" id="UP000247973">
    <property type="component" value="Unassembled WGS sequence"/>
</dbReference>
<dbReference type="RefSeq" id="WP_110311770.1">
    <property type="nucleotide sequence ID" value="NZ_QICL01000024.1"/>
</dbReference>
<keyword evidence="1" id="KW-0472">Membrane</keyword>
<dbReference type="OrthoDB" id="1447878at2"/>
<name>A0A2V3PMH6_9BACT</name>
<feature type="transmembrane region" description="Helical" evidence="1">
    <location>
        <begin position="7"/>
        <end position="27"/>
    </location>
</feature>
<reference evidence="2 3" key="1">
    <citation type="submission" date="2018-03" db="EMBL/GenBank/DDBJ databases">
        <title>Genomic Encyclopedia of Archaeal and Bacterial Type Strains, Phase II (KMG-II): from individual species to whole genera.</title>
        <authorList>
            <person name="Goeker M."/>
        </authorList>
    </citation>
    <scope>NUCLEOTIDE SEQUENCE [LARGE SCALE GENOMIC DNA]</scope>
    <source>
        <strain evidence="2 3">DSM 100214</strain>
    </source>
</reference>
<evidence type="ECO:0000256" key="1">
    <source>
        <dbReference type="SAM" id="Phobius"/>
    </source>
</evidence>
<evidence type="ECO:0000313" key="3">
    <source>
        <dbReference type="Proteomes" id="UP000247973"/>
    </source>
</evidence>
<sequence>MSKTWKIIIFVLSFIIVLGLFLEISSGEKNKTWVLNGFTMFGTLLSLWGICLAYMQIHSVKETSEKIQSEVANSIKEINEFFSFSDISTTIERIREIHNYIIINKIELALLRMKDLKIQLINIHSNSKLGTYIDCDAFKLLIRDINLDISHIHDHLLRDKNVNLSMVNKHLETTSTSLEEIVSKIKNSKL</sequence>
<organism evidence="2 3">
    <name type="scientific">Dysgonomonas alginatilytica</name>
    <dbReference type="NCBI Taxonomy" id="1605892"/>
    <lineage>
        <taxon>Bacteria</taxon>
        <taxon>Pseudomonadati</taxon>
        <taxon>Bacteroidota</taxon>
        <taxon>Bacteroidia</taxon>
        <taxon>Bacteroidales</taxon>
        <taxon>Dysgonomonadaceae</taxon>
        <taxon>Dysgonomonas</taxon>
    </lineage>
</organism>